<name>A0A2P5AZX6_PARAD</name>
<sequence>MPSVHVLISIISVLVSVTPEAQPIQRFNFCQNTTSIITANSSYQSNLDLLLASLTSKSNATLNTGFYNTQSVVTATQQNPQSSAPFYVVATSPNPTAEDV</sequence>
<keyword evidence="3" id="KW-1185">Reference proteome</keyword>
<dbReference type="EMBL" id="JXTB01000401">
    <property type="protein sequence ID" value="PON42036.1"/>
    <property type="molecule type" value="Genomic_DNA"/>
</dbReference>
<proteinExistence type="predicted"/>
<gene>
    <name evidence="2" type="ORF">PanWU01x14_285050</name>
</gene>
<organism evidence="2 3">
    <name type="scientific">Parasponia andersonii</name>
    <name type="common">Sponia andersonii</name>
    <dbReference type="NCBI Taxonomy" id="3476"/>
    <lineage>
        <taxon>Eukaryota</taxon>
        <taxon>Viridiplantae</taxon>
        <taxon>Streptophyta</taxon>
        <taxon>Embryophyta</taxon>
        <taxon>Tracheophyta</taxon>
        <taxon>Spermatophyta</taxon>
        <taxon>Magnoliopsida</taxon>
        <taxon>eudicotyledons</taxon>
        <taxon>Gunneridae</taxon>
        <taxon>Pentapetalae</taxon>
        <taxon>rosids</taxon>
        <taxon>fabids</taxon>
        <taxon>Rosales</taxon>
        <taxon>Cannabaceae</taxon>
        <taxon>Parasponia</taxon>
    </lineage>
</organism>
<reference evidence="3" key="1">
    <citation type="submission" date="2016-06" db="EMBL/GenBank/DDBJ databases">
        <title>Parallel loss of symbiosis genes in relatives of nitrogen-fixing non-legume Parasponia.</title>
        <authorList>
            <person name="Van Velzen R."/>
            <person name="Holmer R."/>
            <person name="Bu F."/>
            <person name="Rutten L."/>
            <person name="Van Zeijl A."/>
            <person name="Liu W."/>
            <person name="Santuari L."/>
            <person name="Cao Q."/>
            <person name="Sharma T."/>
            <person name="Shen D."/>
            <person name="Roswanjaya Y."/>
            <person name="Wardhani T."/>
            <person name="Kalhor M.S."/>
            <person name="Jansen J."/>
            <person name="Van den Hoogen J."/>
            <person name="Gungor B."/>
            <person name="Hartog M."/>
            <person name="Hontelez J."/>
            <person name="Verver J."/>
            <person name="Yang W.-C."/>
            <person name="Schijlen E."/>
            <person name="Repin R."/>
            <person name="Schilthuizen M."/>
            <person name="Schranz E."/>
            <person name="Heidstra R."/>
            <person name="Miyata K."/>
            <person name="Fedorova E."/>
            <person name="Kohlen W."/>
            <person name="Bisseling T."/>
            <person name="Smit S."/>
            <person name="Geurts R."/>
        </authorList>
    </citation>
    <scope>NUCLEOTIDE SEQUENCE [LARGE SCALE GENOMIC DNA]</scope>
    <source>
        <strain evidence="3">cv. WU1-14</strain>
    </source>
</reference>
<feature type="signal peptide" evidence="1">
    <location>
        <begin position="1"/>
        <end position="23"/>
    </location>
</feature>
<evidence type="ECO:0000256" key="1">
    <source>
        <dbReference type="SAM" id="SignalP"/>
    </source>
</evidence>
<evidence type="ECO:0000313" key="2">
    <source>
        <dbReference type="EMBL" id="PON42036.1"/>
    </source>
</evidence>
<accession>A0A2P5AZX6</accession>
<keyword evidence="1" id="KW-0732">Signal</keyword>
<comment type="caution">
    <text evidence="2">The sequence shown here is derived from an EMBL/GenBank/DDBJ whole genome shotgun (WGS) entry which is preliminary data.</text>
</comment>
<evidence type="ECO:0000313" key="3">
    <source>
        <dbReference type="Proteomes" id="UP000237105"/>
    </source>
</evidence>
<protein>
    <submittedName>
        <fullName evidence="2">Uncharacterized protein</fullName>
    </submittedName>
</protein>
<dbReference type="AlphaFoldDB" id="A0A2P5AZX6"/>
<dbReference type="Proteomes" id="UP000237105">
    <property type="component" value="Unassembled WGS sequence"/>
</dbReference>
<feature type="chain" id="PRO_5015187261" evidence="1">
    <location>
        <begin position="24"/>
        <end position="100"/>
    </location>
</feature>